<accession>A0A484LNU0</accession>
<gene>
    <name evidence="2" type="ORF">CCAM_LOCUS19765</name>
</gene>
<evidence type="ECO:0000313" key="2">
    <source>
        <dbReference type="EMBL" id="VFQ77989.1"/>
    </source>
</evidence>
<evidence type="ECO:0000313" key="3">
    <source>
        <dbReference type="Proteomes" id="UP000595140"/>
    </source>
</evidence>
<dbReference type="EMBL" id="OOIL02001766">
    <property type="protein sequence ID" value="VFQ77989.1"/>
    <property type="molecule type" value="Genomic_DNA"/>
</dbReference>
<feature type="compositionally biased region" description="Basic and acidic residues" evidence="1">
    <location>
        <begin position="26"/>
        <end position="35"/>
    </location>
</feature>
<reference evidence="2 3" key="1">
    <citation type="submission" date="2018-04" db="EMBL/GenBank/DDBJ databases">
        <authorList>
            <person name="Vogel A."/>
        </authorList>
    </citation>
    <scope>NUCLEOTIDE SEQUENCE [LARGE SCALE GENOMIC DNA]</scope>
</reference>
<feature type="compositionally biased region" description="Basic and acidic residues" evidence="1">
    <location>
        <begin position="1"/>
        <end position="17"/>
    </location>
</feature>
<evidence type="ECO:0000256" key="1">
    <source>
        <dbReference type="SAM" id="MobiDB-lite"/>
    </source>
</evidence>
<keyword evidence="3" id="KW-1185">Reference proteome</keyword>
<feature type="region of interest" description="Disordered" evidence="1">
    <location>
        <begin position="61"/>
        <end position="117"/>
    </location>
</feature>
<dbReference type="Proteomes" id="UP000595140">
    <property type="component" value="Unassembled WGS sequence"/>
</dbReference>
<dbReference type="PANTHER" id="PTHR34222">
    <property type="entry name" value="GAG_PRE-INTEGRS DOMAIN-CONTAINING PROTEIN"/>
    <property type="match status" value="1"/>
</dbReference>
<name>A0A484LNU0_9ASTE</name>
<feature type="compositionally biased region" description="Basic and acidic residues" evidence="1">
    <location>
        <begin position="61"/>
        <end position="71"/>
    </location>
</feature>
<proteinExistence type="predicted"/>
<sequence>MTQEETARAAQTRERPENTAFVARHTTMDKPRDKAVTCSHCRKPGHEKDTCYQLHGYPEGWGRHSIGERGRGRGRGISVSAGRGAGGQQQHNAHVAAVGSAGSSVGSDPSSSGSVVPSLTAEQWDTFKALLASVKDAPTEKLSDDEDDVPAAVLSSPSTQISASPHTDESQSTGQSTGPASAHTDDPQTTADVQPVLPDALPVPSSVESVPVLGRGQRQCTPNVRLADYQTYAVKHGASTTVQNFFIALRSRMEITVISVFSGLVLGPDWVDTMLQL</sequence>
<organism evidence="2 3">
    <name type="scientific">Cuscuta campestris</name>
    <dbReference type="NCBI Taxonomy" id="132261"/>
    <lineage>
        <taxon>Eukaryota</taxon>
        <taxon>Viridiplantae</taxon>
        <taxon>Streptophyta</taxon>
        <taxon>Embryophyta</taxon>
        <taxon>Tracheophyta</taxon>
        <taxon>Spermatophyta</taxon>
        <taxon>Magnoliopsida</taxon>
        <taxon>eudicotyledons</taxon>
        <taxon>Gunneridae</taxon>
        <taxon>Pentapetalae</taxon>
        <taxon>asterids</taxon>
        <taxon>lamiids</taxon>
        <taxon>Solanales</taxon>
        <taxon>Convolvulaceae</taxon>
        <taxon>Cuscuteae</taxon>
        <taxon>Cuscuta</taxon>
        <taxon>Cuscuta subgen. Grammica</taxon>
        <taxon>Cuscuta sect. Cleistogrammica</taxon>
    </lineage>
</organism>
<feature type="compositionally biased region" description="Polar residues" evidence="1">
    <location>
        <begin position="155"/>
        <end position="179"/>
    </location>
</feature>
<dbReference type="PANTHER" id="PTHR34222:SF28">
    <property type="entry name" value="CCHC-TYPE DOMAIN-CONTAINING PROTEIN"/>
    <property type="match status" value="1"/>
</dbReference>
<protein>
    <recommendedName>
        <fullName evidence="4">CCHC-type domain-containing protein</fullName>
    </recommendedName>
</protein>
<evidence type="ECO:0008006" key="4">
    <source>
        <dbReference type="Google" id="ProtNLM"/>
    </source>
</evidence>
<feature type="compositionally biased region" description="Low complexity" evidence="1">
    <location>
        <begin position="95"/>
        <end position="117"/>
    </location>
</feature>
<feature type="region of interest" description="Disordered" evidence="1">
    <location>
        <begin position="1"/>
        <end position="37"/>
    </location>
</feature>
<dbReference type="AlphaFoldDB" id="A0A484LNU0"/>
<feature type="region of interest" description="Disordered" evidence="1">
    <location>
        <begin position="138"/>
        <end position="208"/>
    </location>
</feature>